<keyword evidence="2" id="KW-0408">Iron</keyword>
<reference evidence="5 6" key="1">
    <citation type="submission" date="2018-03" db="EMBL/GenBank/DDBJ databases">
        <title>Genome sequence of Clostridium liquoris DSM 100320.</title>
        <authorList>
            <person name="Poehlein A."/>
            <person name="Daniel R."/>
        </authorList>
    </citation>
    <scope>NUCLEOTIDE SEQUENCE [LARGE SCALE GENOMIC DNA]</scope>
    <source>
        <strain evidence="5 6">DSM 100320</strain>
    </source>
</reference>
<feature type="domain" description="4Fe-4S ferredoxin-type" evidence="4">
    <location>
        <begin position="36"/>
        <end position="66"/>
    </location>
</feature>
<dbReference type="InterPro" id="IPR052977">
    <property type="entry name" value="Polyferredoxin-like_ET"/>
</dbReference>
<dbReference type="InterPro" id="IPR017896">
    <property type="entry name" value="4Fe4S_Fe-S-bd"/>
</dbReference>
<dbReference type="OrthoDB" id="430408at2"/>
<dbReference type="PANTHER" id="PTHR43193:SF2">
    <property type="entry name" value="POLYFERREDOXIN PROTEIN FWDF"/>
    <property type="match status" value="1"/>
</dbReference>
<evidence type="ECO:0000256" key="1">
    <source>
        <dbReference type="ARBA" id="ARBA00022723"/>
    </source>
</evidence>
<keyword evidence="3" id="KW-0411">Iron-sulfur</keyword>
<dbReference type="PANTHER" id="PTHR43193">
    <property type="match status" value="1"/>
</dbReference>
<keyword evidence="6" id="KW-1185">Reference proteome</keyword>
<dbReference type="InterPro" id="IPR017900">
    <property type="entry name" value="4Fe4S_Fe_S_CS"/>
</dbReference>
<dbReference type="EMBL" id="PVXO01000012">
    <property type="protein sequence ID" value="PRR79892.1"/>
    <property type="molecule type" value="Genomic_DNA"/>
</dbReference>
<evidence type="ECO:0000313" key="5">
    <source>
        <dbReference type="EMBL" id="PRR79892.1"/>
    </source>
</evidence>
<dbReference type="PROSITE" id="PS00198">
    <property type="entry name" value="4FE4S_FER_1"/>
    <property type="match status" value="1"/>
</dbReference>
<dbReference type="RefSeq" id="WP_106062794.1">
    <property type="nucleotide sequence ID" value="NZ_PVXO01000012.1"/>
</dbReference>
<dbReference type="GO" id="GO:0051536">
    <property type="term" value="F:iron-sulfur cluster binding"/>
    <property type="evidence" value="ECO:0007669"/>
    <property type="project" value="UniProtKB-KW"/>
</dbReference>
<dbReference type="Pfam" id="PF04432">
    <property type="entry name" value="FrhB_FdhB_C"/>
    <property type="match status" value="1"/>
</dbReference>
<evidence type="ECO:0000256" key="2">
    <source>
        <dbReference type="ARBA" id="ARBA00023004"/>
    </source>
</evidence>
<keyword evidence="1" id="KW-0479">Metal-binding</keyword>
<comment type="caution">
    <text evidence="5">The sequence shown here is derived from an EMBL/GenBank/DDBJ whole genome shotgun (WGS) entry which is preliminary data.</text>
</comment>
<dbReference type="AlphaFoldDB" id="A0A2T0B7P9"/>
<dbReference type="PROSITE" id="PS51379">
    <property type="entry name" value="4FE4S_FER_2"/>
    <property type="match status" value="2"/>
</dbReference>
<proteinExistence type="predicted"/>
<dbReference type="InterPro" id="IPR007525">
    <property type="entry name" value="FrhB_FdhB_C"/>
</dbReference>
<dbReference type="SUPFAM" id="SSF54862">
    <property type="entry name" value="4Fe-4S ferredoxins"/>
    <property type="match status" value="1"/>
</dbReference>
<dbReference type="Gene3D" id="3.30.70.20">
    <property type="match status" value="1"/>
</dbReference>
<evidence type="ECO:0000313" key="6">
    <source>
        <dbReference type="Proteomes" id="UP000239706"/>
    </source>
</evidence>
<dbReference type="Proteomes" id="UP000239706">
    <property type="component" value="Unassembled WGS sequence"/>
</dbReference>
<accession>A0A2T0B7P9</accession>
<protein>
    <submittedName>
        <fullName evidence="5">Ferredoxin</fullName>
    </submittedName>
</protein>
<evidence type="ECO:0000259" key="4">
    <source>
        <dbReference type="PROSITE" id="PS51379"/>
    </source>
</evidence>
<organism evidence="5 6">
    <name type="scientific">Clostridium liquoris</name>
    <dbReference type="NCBI Taxonomy" id="1289519"/>
    <lineage>
        <taxon>Bacteria</taxon>
        <taxon>Bacillati</taxon>
        <taxon>Bacillota</taxon>
        <taxon>Clostridia</taxon>
        <taxon>Eubacteriales</taxon>
        <taxon>Clostridiaceae</taxon>
        <taxon>Clostridium</taxon>
    </lineage>
</organism>
<dbReference type="Pfam" id="PF12838">
    <property type="entry name" value="Fer4_7"/>
    <property type="match status" value="1"/>
</dbReference>
<dbReference type="GO" id="GO:0046872">
    <property type="term" value="F:metal ion binding"/>
    <property type="evidence" value="ECO:0007669"/>
    <property type="project" value="UniProtKB-KW"/>
</dbReference>
<gene>
    <name evidence="5" type="ORF">CLLI_06250</name>
</gene>
<sequence>MERIYLKKEYCCGCSACYNTCPTQAIHMKPDEEGFLYPVIDQALCIDCNSCVNVCPLICDGNYKEKTIPEFLAAKHKSEEVLMNSTSGGVFTAISDAILREGGVVYGADYDDKFHVLHKRAENYDQRNRMRISKYVQSNMGDIFKQIKNDLIDKRKVLFTGTPCEAAGLRGYMGNSPFNENLYICDLICHSIPSPLIWEDYKRLLEKEYGGKLTSIQFRSKIMDWSRENSNKTFIFTTSNSEEIHNDERFYKLFFGEKTIMRPSCEKCRFTDIHRASDITIADYWGIEKYAPEWMDKKGVSVILINNKKGEDLFKKCSEELKYEKRPKEESLAEQQRLSQPVKFPESRKKFWDDYRKHGFEYIIKQLNK</sequence>
<evidence type="ECO:0000256" key="3">
    <source>
        <dbReference type="ARBA" id="ARBA00023014"/>
    </source>
</evidence>
<feature type="domain" description="4Fe-4S ferredoxin-type" evidence="4">
    <location>
        <begin position="2"/>
        <end position="31"/>
    </location>
</feature>
<name>A0A2T0B7P9_9CLOT</name>